<evidence type="ECO:0000313" key="12">
    <source>
        <dbReference type="EMBL" id="SDO55662.1"/>
    </source>
</evidence>
<dbReference type="STRING" id="645274.SAMN04487901_12438"/>
<organism evidence="12 14">
    <name type="scientific">Prevotella communis</name>
    <dbReference type="NCBI Taxonomy" id="2913614"/>
    <lineage>
        <taxon>Bacteria</taxon>
        <taxon>Pseudomonadati</taxon>
        <taxon>Bacteroidota</taxon>
        <taxon>Bacteroidia</taxon>
        <taxon>Bacteroidales</taxon>
        <taxon>Prevotellaceae</taxon>
        <taxon>Prevotella</taxon>
    </lineage>
</organism>
<reference evidence="12 13" key="1">
    <citation type="submission" date="2016-10" db="EMBL/GenBank/DDBJ databases">
        <authorList>
            <person name="Varghese N."/>
            <person name="Submissions S."/>
        </authorList>
    </citation>
    <scope>NUCLEOTIDE SEQUENCE</scope>
    <source>
        <strain evidence="12">BP1-145</strain>
        <strain evidence="13">BP1-148</strain>
    </source>
</reference>
<dbReference type="PANTHER" id="PTHR30578:SF0">
    <property type="entry name" value="ION-TRANSLOCATING OXIDOREDUCTASE COMPLEX SUBUNIT D"/>
    <property type="match status" value="1"/>
</dbReference>
<dbReference type="GO" id="GO:0055085">
    <property type="term" value="P:transmembrane transport"/>
    <property type="evidence" value="ECO:0007669"/>
    <property type="project" value="InterPro"/>
</dbReference>
<dbReference type="GO" id="GO:0022900">
    <property type="term" value="P:electron transport chain"/>
    <property type="evidence" value="ECO:0007669"/>
    <property type="project" value="UniProtKB-UniRule"/>
</dbReference>
<feature type="transmembrane region" description="Helical" evidence="10">
    <location>
        <begin position="191"/>
        <end position="217"/>
    </location>
</feature>
<keyword evidence="7 10" id="KW-0249">Electron transport</keyword>
<keyword evidence="1 10" id="KW-0813">Transport</keyword>
<gene>
    <name evidence="10" type="primary">rnfD</name>
    <name evidence="12" type="ORF">SAMN04487900_1268</name>
    <name evidence="11" type="ORF">SAMN04487901_12438</name>
</gene>
<keyword evidence="9 10" id="KW-0472">Membrane</keyword>
<reference evidence="11 14" key="2">
    <citation type="submission" date="2016-10" db="EMBL/GenBank/DDBJ databases">
        <authorList>
            <person name="de Groot N.N."/>
        </authorList>
    </citation>
    <scope>NUCLEOTIDE SEQUENCE [LARGE SCALE GENOMIC DNA]</scope>
    <source>
        <strain evidence="14">BP1-145</strain>
        <strain evidence="11">BP1-148</strain>
    </source>
</reference>
<dbReference type="EMBL" id="FNIW01000026">
    <property type="protein sequence ID" value="SDO55662.1"/>
    <property type="molecule type" value="Genomic_DNA"/>
</dbReference>
<evidence type="ECO:0000313" key="14">
    <source>
        <dbReference type="Proteomes" id="UP000199134"/>
    </source>
</evidence>
<dbReference type="GO" id="GO:0005886">
    <property type="term" value="C:plasma membrane"/>
    <property type="evidence" value="ECO:0007669"/>
    <property type="project" value="UniProtKB-SubCell"/>
</dbReference>
<evidence type="ECO:0000256" key="7">
    <source>
        <dbReference type="ARBA" id="ARBA00022982"/>
    </source>
</evidence>
<evidence type="ECO:0000256" key="6">
    <source>
        <dbReference type="ARBA" id="ARBA00022967"/>
    </source>
</evidence>
<accession>A0A1H0KIW4</accession>
<dbReference type="PANTHER" id="PTHR30578">
    <property type="entry name" value="ELECTRON TRANSPORT COMPLEX PROTEIN RNFD"/>
    <property type="match status" value="1"/>
</dbReference>
<protein>
    <recommendedName>
        <fullName evidence="10">Ion-translocating oxidoreductase complex subunit D</fullName>
        <ecNumber evidence="10">7.-.-.-</ecNumber>
    </recommendedName>
    <alternativeName>
        <fullName evidence="10">Rnf electron transport complex subunit D</fullName>
    </alternativeName>
</protein>
<dbReference type="EC" id="7.-.-.-" evidence="10"/>
<dbReference type="Proteomes" id="UP000198779">
    <property type="component" value="Unassembled WGS sequence"/>
</dbReference>
<feature type="transmembrane region" description="Helical" evidence="10">
    <location>
        <begin position="229"/>
        <end position="247"/>
    </location>
</feature>
<evidence type="ECO:0000313" key="13">
    <source>
        <dbReference type="Proteomes" id="UP000198779"/>
    </source>
</evidence>
<dbReference type="InterPro" id="IPR011303">
    <property type="entry name" value="RnfD_bac"/>
</dbReference>
<feature type="modified residue" description="FMN phosphoryl threonine" evidence="10">
    <location>
        <position position="160"/>
    </location>
</feature>
<keyword evidence="4 10" id="KW-0288">FMN</keyword>
<accession>A0A1G8BWH3</accession>
<keyword evidence="6 10" id="KW-1278">Translocase</keyword>
<evidence type="ECO:0000256" key="8">
    <source>
        <dbReference type="ARBA" id="ARBA00022989"/>
    </source>
</evidence>
<dbReference type="AlphaFoldDB" id="A0A1H0KIW4"/>
<dbReference type="HAMAP" id="MF_00462">
    <property type="entry name" value="RsxD_RnfD"/>
    <property type="match status" value="1"/>
</dbReference>
<comment type="similarity">
    <text evidence="10">Belongs to the NqrB/RnfD family.</text>
</comment>
<dbReference type="EMBL" id="FNCQ01000024">
    <property type="protein sequence ID" value="SDH37586.1"/>
    <property type="molecule type" value="Genomic_DNA"/>
</dbReference>
<comment type="function">
    <text evidence="10">Part of a membrane-bound complex that couples electron transfer with translocation of ions across the membrane.</text>
</comment>
<name>A0A1H0KIW4_9BACT</name>
<evidence type="ECO:0000256" key="9">
    <source>
        <dbReference type="ARBA" id="ARBA00023136"/>
    </source>
</evidence>
<comment type="cofactor">
    <cofactor evidence="10">
        <name>FMN</name>
        <dbReference type="ChEBI" id="CHEBI:58210"/>
    </cofactor>
</comment>
<feature type="transmembrane region" description="Helical" evidence="10">
    <location>
        <begin position="304"/>
        <end position="322"/>
    </location>
</feature>
<feature type="transmembrane region" description="Helical" evidence="10">
    <location>
        <begin position="121"/>
        <end position="140"/>
    </location>
</feature>
<dbReference type="OrthoDB" id="9776359at2"/>
<evidence type="ECO:0000256" key="5">
    <source>
        <dbReference type="ARBA" id="ARBA00022692"/>
    </source>
</evidence>
<dbReference type="Proteomes" id="UP000199134">
    <property type="component" value="Unassembled WGS sequence"/>
</dbReference>
<keyword evidence="5 10" id="KW-0812">Transmembrane</keyword>
<proteinExistence type="inferred from homology"/>
<sequence length="334" mass="35627">MSKLIVSLSPHAHGTDSVERNMYGVIIALIPALLVSFFYFGIGSAIVCLTSVLACVLFEWAINKFILGRQENTVLDGSAALTGLLLGMNLPSNLPIWIIVIGALFAIGVGKMTFGGLGNNIFNPALVGRCVLLVAFPAQMTSWPKPGHLLEYTDAATGATPLAVMKQAIQNGDANVLNQLPDAFSLLLGDYSIGGGAGTIGEICGLALIAGLLFMLWRKIITWHIPVSIIGTVFVFSAIMHLINPIYADPTTVILSGGLLLGAIFMATDYVTSPMTPKGQIIYGVCIGLLTIIIRNWGAYPEGMSFAILIMNAFTPLINNYVKPKRFGEEPAKK</sequence>
<keyword evidence="13" id="KW-1185">Reference proteome</keyword>
<evidence type="ECO:0000256" key="10">
    <source>
        <dbReference type="HAMAP-Rule" id="MF_00462"/>
    </source>
</evidence>
<feature type="transmembrane region" description="Helical" evidence="10">
    <location>
        <begin position="253"/>
        <end position="272"/>
    </location>
</feature>
<dbReference type="InterPro" id="IPR004338">
    <property type="entry name" value="NqrB/RnfD"/>
</dbReference>
<feature type="transmembrane region" description="Helical" evidence="10">
    <location>
        <begin position="281"/>
        <end position="298"/>
    </location>
</feature>
<keyword evidence="3 10" id="KW-0285">Flavoprotein</keyword>
<feature type="transmembrane region" description="Helical" evidence="10">
    <location>
        <begin position="96"/>
        <end position="114"/>
    </location>
</feature>
<comment type="subunit">
    <text evidence="10">The complex is composed of six subunits: RnfA, RnfB, RnfC, RnfD, RnfE and RnfG.</text>
</comment>
<comment type="subcellular location">
    <subcellularLocation>
        <location evidence="10">Cell membrane</location>
        <topology evidence="10">Multi-pass membrane protein</topology>
    </subcellularLocation>
</comment>
<evidence type="ECO:0000256" key="2">
    <source>
        <dbReference type="ARBA" id="ARBA00022553"/>
    </source>
</evidence>
<evidence type="ECO:0000313" key="11">
    <source>
        <dbReference type="EMBL" id="SDH37586.1"/>
    </source>
</evidence>
<dbReference type="RefSeq" id="WP_091819209.1">
    <property type="nucleotide sequence ID" value="NZ_FNCQ01000024.1"/>
</dbReference>
<keyword evidence="10" id="KW-1003">Cell membrane</keyword>
<keyword evidence="2 10" id="KW-0597">Phosphoprotein</keyword>
<evidence type="ECO:0000256" key="3">
    <source>
        <dbReference type="ARBA" id="ARBA00022630"/>
    </source>
</evidence>
<dbReference type="NCBIfam" id="TIGR01946">
    <property type="entry name" value="rnfD"/>
    <property type="match status" value="1"/>
</dbReference>
<feature type="transmembrane region" description="Helical" evidence="10">
    <location>
        <begin position="21"/>
        <end position="38"/>
    </location>
</feature>
<evidence type="ECO:0000256" key="1">
    <source>
        <dbReference type="ARBA" id="ARBA00022448"/>
    </source>
</evidence>
<dbReference type="Pfam" id="PF03116">
    <property type="entry name" value="NQR2_RnfD_RnfE"/>
    <property type="match status" value="1"/>
</dbReference>
<evidence type="ECO:0000256" key="4">
    <source>
        <dbReference type="ARBA" id="ARBA00022643"/>
    </source>
</evidence>
<keyword evidence="8 10" id="KW-1133">Transmembrane helix</keyword>